<sequence length="187" mass="21232">MTIGVPKHHIHLTERERKILSRIDLRIELPNNVDGHEVYLANCEPIMALLKSLSARAGIPERRLAYWTDPKFKPGRTKGSLRDLFARNGSSGREAYTHPHFLPVLRFFLFGADLPPAAIEAFEEQVGNPKWFSGSDILGLTKKTRAIVRDFNLRHHDDEFFKLAIDNGLNHSNAESVRKAAVEASRR</sequence>
<protein>
    <submittedName>
        <fullName evidence="1">Uncharacterized protein</fullName>
    </submittedName>
</protein>
<dbReference type="AlphaFoldDB" id="A0AA44EN82"/>
<dbReference type="RefSeq" id="WP_172874086.1">
    <property type="nucleotide sequence ID" value="NZ_JABRWL010000006.1"/>
</dbReference>
<proteinExistence type="predicted"/>
<accession>A0AA44EN82</accession>
<keyword evidence="2" id="KW-1185">Reference proteome</keyword>
<gene>
    <name evidence="1" type="ORF">FOB26_21555</name>
</gene>
<evidence type="ECO:0000313" key="1">
    <source>
        <dbReference type="EMBL" id="NRF21645.1"/>
    </source>
</evidence>
<name>A0AA44EN82_9HYPH</name>
<organism evidence="1 2">
    <name type="scientific">Agrobacterium pusense</name>
    <dbReference type="NCBI Taxonomy" id="648995"/>
    <lineage>
        <taxon>Bacteria</taxon>
        <taxon>Pseudomonadati</taxon>
        <taxon>Pseudomonadota</taxon>
        <taxon>Alphaproteobacteria</taxon>
        <taxon>Hyphomicrobiales</taxon>
        <taxon>Rhizobiaceae</taxon>
        <taxon>Rhizobium/Agrobacterium group</taxon>
        <taxon>Agrobacterium</taxon>
    </lineage>
</organism>
<reference evidence="1" key="1">
    <citation type="submission" date="2019-07" db="EMBL/GenBank/DDBJ databases">
        <title>FDA dAtabase for Regulatory Grade micrObial Sequences (FDA-ARGOS): Supporting development and validation of Infectious Disease Dx tests.</title>
        <authorList>
            <person name="Bachman M."/>
            <person name="Young C."/>
            <person name="Tallon L."/>
            <person name="Sadzewicz L."/>
            <person name="Vavikolanu K."/>
            <person name="Mehta A."/>
            <person name="Aluvathingal J."/>
            <person name="Nadendla S."/>
            <person name="Nandy P."/>
            <person name="Geyer C."/>
            <person name="Yan Y."/>
            <person name="Sichtig H."/>
        </authorList>
    </citation>
    <scope>NUCLEOTIDE SEQUENCE</scope>
    <source>
        <strain evidence="1">FDAARGOS_618</strain>
    </source>
</reference>
<dbReference type="Proteomes" id="UP001155820">
    <property type="component" value="Unassembled WGS sequence"/>
</dbReference>
<evidence type="ECO:0000313" key="2">
    <source>
        <dbReference type="Proteomes" id="UP001155820"/>
    </source>
</evidence>
<dbReference type="EMBL" id="JABRWM010000006">
    <property type="protein sequence ID" value="NRF21645.1"/>
    <property type="molecule type" value="Genomic_DNA"/>
</dbReference>
<comment type="caution">
    <text evidence="1">The sequence shown here is derived from an EMBL/GenBank/DDBJ whole genome shotgun (WGS) entry which is preliminary data.</text>
</comment>